<dbReference type="InterPro" id="IPR000524">
    <property type="entry name" value="Tscrpt_reg_HTH_GntR"/>
</dbReference>
<dbReference type="PANTHER" id="PTHR43537">
    <property type="entry name" value="TRANSCRIPTIONAL REGULATOR, GNTR FAMILY"/>
    <property type="match status" value="1"/>
</dbReference>
<dbReference type="GO" id="GO:0003677">
    <property type="term" value="F:DNA binding"/>
    <property type="evidence" value="ECO:0007669"/>
    <property type="project" value="UniProtKB-KW"/>
</dbReference>
<dbReference type="Pfam" id="PF00392">
    <property type="entry name" value="GntR"/>
    <property type="match status" value="1"/>
</dbReference>
<dbReference type="RefSeq" id="WP_080620436.1">
    <property type="nucleotide sequence ID" value="NZ_CAWMZI010000001.1"/>
</dbReference>
<dbReference type="InterPro" id="IPR036388">
    <property type="entry name" value="WH-like_DNA-bd_sf"/>
</dbReference>
<evidence type="ECO:0000256" key="1">
    <source>
        <dbReference type="ARBA" id="ARBA00023015"/>
    </source>
</evidence>
<proteinExistence type="predicted"/>
<dbReference type="PROSITE" id="PS50949">
    <property type="entry name" value="HTH_GNTR"/>
    <property type="match status" value="1"/>
</dbReference>
<dbReference type="SUPFAM" id="SSF48008">
    <property type="entry name" value="GntR ligand-binding domain-like"/>
    <property type="match status" value="1"/>
</dbReference>
<evidence type="ECO:0000313" key="5">
    <source>
        <dbReference type="EMBL" id="ARC35484.1"/>
    </source>
</evidence>
<keyword evidence="1" id="KW-0805">Transcription regulation</keyword>
<evidence type="ECO:0000313" key="6">
    <source>
        <dbReference type="Proteomes" id="UP000191257"/>
    </source>
</evidence>
<feature type="domain" description="HTH gntR-type" evidence="4">
    <location>
        <begin position="1"/>
        <end position="67"/>
    </location>
</feature>
<organism evidence="5 6">
    <name type="scientific">Paracoccus yeei</name>
    <dbReference type="NCBI Taxonomy" id="147645"/>
    <lineage>
        <taxon>Bacteria</taxon>
        <taxon>Pseudomonadati</taxon>
        <taxon>Pseudomonadota</taxon>
        <taxon>Alphaproteobacteria</taxon>
        <taxon>Rhodobacterales</taxon>
        <taxon>Paracoccaceae</taxon>
        <taxon>Paracoccus</taxon>
    </lineage>
</organism>
<keyword evidence="2" id="KW-0238">DNA-binding</keyword>
<dbReference type="Gene3D" id="1.10.10.10">
    <property type="entry name" value="Winged helix-like DNA-binding domain superfamily/Winged helix DNA-binding domain"/>
    <property type="match status" value="1"/>
</dbReference>
<dbReference type="Proteomes" id="UP000191257">
    <property type="component" value="Chromosome"/>
</dbReference>
<dbReference type="PANTHER" id="PTHR43537:SF5">
    <property type="entry name" value="UXU OPERON TRANSCRIPTIONAL REGULATOR"/>
    <property type="match status" value="1"/>
</dbReference>
<dbReference type="InterPro" id="IPR011711">
    <property type="entry name" value="GntR_C"/>
</dbReference>
<reference evidence="5" key="1">
    <citation type="submission" date="2017-12" db="EMBL/GenBank/DDBJ databases">
        <title>FDA dAtabase for Regulatory Grade micrObial Sequences (FDA-ARGOS): Supporting development and validation of Infectious Disease Dx tests.</title>
        <authorList>
            <person name="Campos J."/>
            <person name="Goldberg B."/>
            <person name="Tallon L."/>
            <person name="Sadzewicz L."/>
            <person name="Sengamalay N."/>
            <person name="Ott S."/>
            <person name="Godinez A."/>
            <person name="Nagaraj S."/>
            <person name="Vyas G."/>
            <person name="Aluvathingal J."/>
            <person name="Nadendla S."/>
            <person name="Geyer C."/>
            <person name="Nandy P."/>
            <person name="Hobson J."/>
            <person name="Sichtig H."/>
        </authorList>
    </citation>
    <scope>NUCLEOTIDE SEQUENCE</scope>
    <source>
        <strain evidence="5">FDAARGOS_252</strain>
    </source>
</reference>
<dbReference type="SUPFAM" id="SSF46785">
    <property type="entry name" value="Winged helix' DNA-binding domain"/>
    <property type="match status" value="1"/>
</dbReference>
<dbReference type="PRINTS" id="PR00035">
    <property type="entry name" value="HTHGNTR"/>
</dbReference>
<name>A0A1V0GNS3_9RHOB</name>
<dbReference type="SMART" id="SM00345">
    <property type="entry name" value="HTH_GNTR"/>
    <property type="match status" value="1"/>
</dbReference>
<keyword evidence="6" id="KW-1185">Reference proteome</keyword>
<evidence type="ECO:0000256" key="2">
    <source>
        <dbReference type="ARBA" id="ARBA00023125"/>
    </source>
</evidence>
<dbReference type="InterPro" id="IPR008920">
    <property type="entry name" value="TF_FadR/GntR_C"/>
</dbReference>
<dbReference type="CDD" id="cd07377">
    <property type="entry name" value="WHTH_GntR"/>
    <property type="match status" value="1"/>
</dbReference>
<dbReference type="STRING" id="147645.A6J80_03005"/>
<dbReference type="Pfam" id="PF07729">
    <property type="entry name" value="FCD"/>
    <property type="match status" value="1"/>
</dbReference>
<dbReference type="AlphaFoldDB" id="A0A1V0GNS3"/>
<dbReference type="SMART" id="SM00895">
    <property type="entry name" value="FCD"/>
    <property type="match status" value="1"/>
</dbReference>
<gene>
    <name evidence="5" type="ORF">A6J80_03005</name>
</gene>
<dbReference type="Gene3D" id="1.20.120.530">
    <property type="entry name" value="GntR ligand-binding domain-like"/>
    <property type="match status" value="1"/>
</dbReference>
<evidence type="ECO:0000259" key="4">
    <source>
        <dbReference type="PROSITE" id="PS50949"/>
    </source>
</evidence>
<dbReference type="EMBL" id="CP020442">
    <property type="protein sequence ID" value="ARC35484.1"/>
    <property type="molecule type" value="Genomic_DNA"/>
</dbReference>
<dbReference type="KEGG" id="pye:A6J80_03005"/>
<accession>A0A1V0GNS3</accession>
<sequence>MVHQADVGSALLCLLENLQIGDRLPPERALAQHMGCSRQTLRAGLARLQRQGLIWRHVGQGTFVGPPPRALSLHSATLPAEVSAGDLLRARVVLEPAIAREAATRRDEADIRELHLLVDGGRRAQRFAECEQADSAFHNAIARMTRSPAIAGTMAWLSSARRHAAWQRDWERSYRGLAPATFQTSHSDQHQRIVEVIAAGDGDAAFDAMQLHLEDIAAAFLPARACNRPGVINR</sequence>
<dbReference type="InterPro" id="IPR036390">
    <property type="entry name" value="WH_DNA-bd_sf"/>
</dbReference>
<dbReference type="GO" id="GO:0003700">
    <property type="term" value="F:DNA-binding transcription factor activity"/>
    <property type="evidence" value="ECO:0007669"/>
    <property type="project" value="InterPro"/>
</dbReference>
<keyword evidence="3" id="KW-0804">Transcription</keyword>
<evidence type="ECO:0000256" key="3">
    <source>
        <dbReference type="ARBA" id="ARBA00023163"/>
    </source>
</evidence>
<protein>
    <submittedName>
        <fullName evidence="5">FadR family transcriptional regulator</fullName>
    </submittedName>
</protein>